<sequence length="846" mass="94335">MFHSLTVAARPSSTDETFEEQLQREESEGASLFAAPGRNSGSAGNAARERRERDRGESDLLCALCCLSCRSSEPPSPARVKRLSTAAVPVLGDQRWQTVIEACHWFCAPRDGSLRLGKLSGTRLDRLRAAALDAFQRALMSLPPSAPYAQLQEQAIEVARQKWEQTRSSALSRVSADGRLCCLTDTELAEMSRSAAAAQKALLQAWQQALQWLERLSSAAGPLRCKLQAIVWMMARRPEFEHASILFELYLRPGCGADDGNVAPVRQQMRLAVRRYRHLLLRTLQLALRQVEQCARTALVAPAALSFSRRGSRAIISDEPLLQNPSVLFAGRLLGHATFLSSAVAAHIGRSLGAVAGSRADAGADIDASNAAPSAAEAPPLLERLPLRIVDEMEEELTPSVSREASHVVQDASSISSTASWQHRLPRVDSLLKSRRALRDEHQRQQCQQLLLCRMTSEAFYAELVDAVLGADFDADLPPTLPEAIESSLRVPLIGWLFIRSWVSYVGLGMQHTRRILNDDAEVVAALWLELERRLPEHAELLGRVTAEMRTTLQWSVPVLHLSYRWINLGAPWSLHTFANALLSSTYVFDVERVAAAVELLLHWLRTWNTSHGQAFGAELEVEPWQRALNVMLASEHYAAILAAIKLVYDAYPYLRARQRELLAVGAFLQSATAFERLFLHWSGHVRSAFYLFLLYRLGCLPPRLRPKPSGTLPYARRRYQQQQPGPADDDDSVPRDSPATAPHSTRRRSVSRDRRGMSTRARDDVHARLAAQNQSIRRAAEQLVDTLVDPPEFAIGPYWRDAQSEYAVKAEEYQHWCRARQLVSADSCLDVPPVEMRPGTIRGID</sequence>
<evidence type="ECO:0000313" key="3">
    <source>
        <dbReference type="Proteomes" id="UP001301350"/>
    </source>
</evidence>
<dbReference type="EMBL" id="JANCYW010000015">
    <property type="protein sequence ID" value="KAK4538063.1"/>
    <property type="molecule type" value="Genomic_DNA"/>
</dbReference>
<dbReference type="AlphaFoldDB" id="A0AAV9J0F2"/>
<evidence type="ECO:0000256" key="1">
    <source>
        <dbReference type="SAM" id="MobiDB-lite"/>
    </source>
</evidence>
<dbReference type="PANTHER" id="PTHR35397:SF1">
    <property type="entry name" value="ARMADILLO-LIKE HELICAL DOMAIN-CONTAINING PROTEIN"/>
    <property type="match status" value="1"/>
</dbReference>
<feature type="compositionally biased region" description="Basic and acidic residues" evidence="1">
    <location>
        <begin position="751"/>
        <end position="766"/>
    </location>
</feature>
<feature type="region of interest" description="Disordered" evidence="1">
    <location>
        <begin position="1"/>
        <end position="52"/>
    </location>
</feature>
<proteinExistence type="predicted"/>
<organism evidence="2 3">
    <name type="scientific">Cyanidium caldarium</name>
    <name type="common">Red alga</name>
    <dbReference type="NCBI Taxonomy" id="2771"/>
    <lineage>
        <taxon>Eukaryota</taxon>
        <taxon>Rhodophyta</taxon>
        <taxon>Bangiophyceae</taxon>
        <taxon>Cyanidiales</taxon>
        <taxon>Cyanidiaceae</taxon>
        <taxon>Cyanidium</taxon>
    </lineage>
</organism>
<reference evidence="2 3" key="1">
    <citation type="submission" date="2022-07" db="EMBL/GenBank/DDBJ databases">
        <title>Genome-wide signatures of adaptation to extreme environments.</title>
        <authorList>
            <person name="Cho C.H."/>
            <person name="Yoon H.S."/>
        </authorList>
    </citation>
    <scope>NUCLEOTIDE SEQUENCE [LARGE SCALE GENOMIC DNA]</scope>
    <source>
        <strain evidence="2 3">DBV 063 E5</strain>
    </source>
</reference>
<dbReference type="Pfam" id="PF08578">
    <property type="entry name" value="DUF1765"/>
    <property type="match status" value="1"/>
</dbReference>
<gene>
    <name evidence="2" type="ORF">CDCA_CDCA15G4088</name>
</gene>
<comment type="caution">
    <text evidence="2">The sequence shown here is derived from an EMBL/GenBank/DDBJ whole genome shotgun (WGS) entry which is preliminary data.</text>
</comment>
<keyword evidence="3" id="KW-1185">Reference proteome</keyword>
<protein>
    <submittedName>
        <fullName evidence="2">Uncharacterized protein</fullName>
    </submittedName>
</protein>
<dbReference type="Proteomes" id="UP001301350">
    <property type="component" value="Unassembled WGS sequence"/>
</dbReference>
<evidence type="ECO:0000313" key="2">
    <source>
        <dbReference type="EMBL" id="KAK4538063.1"/>
    </source>
</evidence>
<feature type="region of interest" description="Disordered" evidence="1">
    <location>
        <begin position="720"/>
        <end position="766"/>
    </location>
</feature>
<accession>A0AAV9J0F2</accession>
<name>A0AAV9J0F2_CYACA</name>
<dbReference type="InterPro" id="IPR013887">
    <property type="entry name" value="UPF0592"/>
</dbReference>
<dbReference type="PANTHER" id="PTHR35397">
    <property type="entry name" value="C2 DOMAIN-CONTAINING PROTEIN-RELATED"/>
    <property type="match status" value="1"/>
</dbReference>